<dbReference type="Gene3D" id="3.40.50.1980">
    <property type="entry name" value="Nitrogenase molybdenum iron protein domain"/>
    <property type="match status" value="2"/>
</dbReference>
<feature type="binding site" evidence="5">
    <location>
        <position position="182"/>
    </location>
    <ligand>
        <name>NAD(+)</name>
        <dbReference type="ChEBI" id="CHEBI:57540"/>
    </ligand>
</feature>
<dbReference type="Gene3D" id="1.20.5.1300">
    <property type="match status" value="1"/>
</dbReference>
<dbReference type="PANTHER" id="PTHR21256:SF2">
    <property type="entry name" value="HISTIDINE BIOSYNTHESIS TRIFUNCTIONAL PROTEIN"/>
    <property type="match status" value="1"/>
</dbReference>
<evidence type="ECO:0000256" key="2">
    <source>
        <dbReference type="ARBA" id="ARBA00022723"/>
    </source>
</evidence>
<keyword evidence="5" id="KW-0520">NAD</keyword>
<sequence>MYSILKFPAQSTFKQIVTRPSLDSQSLDTLIKDVFEQVKSSGDQALRDFTLKFEKKSISDLAYTSEEISEKASLVPQELQDAIQLAYNNIYAFHESQKLVEKRIETSPGVVCWQKSSAIERVGIYIPGGTAPLFSTILMLAIPAQIAGCKEVVLCTPGDHPALFYAAKLCGVTQMFRIGGSQAIAAMAQGTESVPAVYKIFGPGNQYVTAAKMYANRLGVAIDMPAGPSEVAVFADDSANPAYIASDLLSQAEHGHDSQVILVSTSETILNESIEAIKSQLEELPRKEFAQSALENSQFILLKSKEEAIELLNEYGAEHLILACENPEDFADFITNAGSIFLGHYTPESAGDYASGTNHTLPTNGFAKAYSGVNLDSFVKKITLQSISKAGLENIGPSIIQMAEAESLQAHANAVKIRLS</sequence>
<feature type="binding site" evidence="5">
    <location>
        <position position="254"/>
    </location>
    <ligand>
        <name>Zn(2+)</name>
        <dbReference type="ChEBI" id="CHEBI:29105"/>
    </ligand>
</feature>
<dbReference type="EC" id="1.1.1.23" evidence="5"/>
<comment type="function">
    <text evidence="5">Catalyzes the sequential NAD-dependent oxidations of L-histidinol to L-histidinaldehyde and then to L-histidine.</text>
</comment>
<accession>A0ABU3TQV1</accession>
<protein>
    <recommendedName>
        <fullName evidence="5">Histidinol dehydrogenase</fullName>
        <shortName evidence="5">HDH</shortName>
        <ecNumber evidence="5">1.1.1.23</ecNumber>
    </recommendedName>
</protein>
<gene>
    <name evidence="5 8" type="primary">hisD</name>
    <name evidence="8" type="ORF">PQG45_04210</name>
</gene>
<dbReference type="InterPro" id="IPR016161">
    <property type="entry name" value="Ald_DH/histidinol_DH"/>
</dbReference>
<comment type="caution">
    <text evidence="8">The sequence shown here is derived from an EMBL/GenBank/DDBJ whole genome shotgun (WGS) entry which is preliminary data.</text>
</comment>
<feature type="binding site" evidence="5">
    <location>
        <position position="411"/>
    </location>
    <ligand>
        <name>Zn(2+)</name>
        <dbReference type="ChEBI" id="CHEBI:29105"/>
    </ligand>
</feature>
<name>A0ABU3TQV1_9BACT</name>
<feature type="binding site" evidence="5">
    <location>
        <position position="251"/>
    </location>
    <ligand>
        <name>Zn(2+)</name>
        <dbReference type="ChEBI" id="CHEBI:29105"/>
    </ligand>
</feature>
<feature type="binding site" evidence="5">
    <location>
        <position position="411"/>
    </location>
    <ligand>
        <name>substrate</name>
    </ligand>
</feature>
<keyword evidence="3 5" id="KW-0862">Zinc</keyword>
<feature type="binding site" evidence="5">
    <location>
        <position position="205"/>
    </location>
    <ligand>
        <name>NAD(+)</name>
        <dbReference type="ChEBI" id="CHEBI:57540"/>
    </ligand>
</feature>
<keyword evidence="2 5" id="KW-0479">Metal-binding</keyword>
<reference evidence="8 9" key="1">
    <citation type="submission" date="2023-09" db="EMBL/GenBank/DDBJ databases">
        <title>Aquirufa genomes.</title>
        <authorList>
            <person name="Pitt A."/>
        </authorList>
    </citation>
    <scope>NUCLEOTIDE SEQUENCE [LARGE SCALE GENOMIC DNA]</scope>
    <source>
        <strain evidence="8 9">LEOWEIH-7C</strain>
    </source>
</reference>
<dbReference type="InterPro" id="IPR001692">
    <property type="entry name" value="Histidinol_DH_CS"/>
</dbReference>
<dbReference type="PROSITE" id="PS00611">
    <property type="entry name" value="HISOL_DEHYDROGENASE"/>
    <property type="match status" value="1"/>
</dbReference>
<comment type="similarity">
    <text evidence="1 5 6 7">Belongs to the histidinol dehydrogenase family.</text>
</comment>
<keyword evidence="5" id="KW-0368">Histidine biosynthesis</keyword>
<keyword evidence="9" id="KW-1185">Reference proteome</keyword>
<dbReference type="EMBL" id="JAVNWW010000001">
    <property type="protein sequence ID" value="MDU0808236.1"/>
    <property type="molecule type" value="Genomic_DNA"/>
</dbReference>
<organism evidence="8 9">
    <name type="scientific">Aquirufa regiilacus</name>
    <dbReference type="NCBI Taxonomy" id="3024868"/>
    <lineage>
        <taxon>Bacteria</taxon>
        <taxon>Pseudomonadati</taxon>
        <taxon>Bacteroidota</taxon>
        <taxon>Cytophagia</taxon>
        <taxon>Cytophagales</taxon>
        <taxon>Flectobacillaceae</taxon>
        <taxon>Aquirufa</taxon>
    </lineage>
</organism>
<proteinExistence type="inferred from homology"/>
<evidence type="ECO:0000256" key="3">
    <source>
        <dbReference type="ARBA" id="ARBA00022833"/>
    </source>
</evidence>
<feature type="binding site" evidence="5">
    <location>
        <position position="229"/>
    </location>
    <ligand>
        <name>substrate</name>
    </ligand>
</feature>
<dbReference type="SUPFAM" id="SSF53720">
    <property type="entry name" value="ALDH-like"/>
    <property type="match status" value="1"/>
</dbReference>
<feature type="binding site" evidence="5">
    <location>
        <position position="319"/>
    </location>
    <ligand>
        <name>substrate</name>
    </ligand>
</feature>
<feature type="binding site" evidence="5">
    <location>
        <position position="251"/>
    </location>
    <ligand>
        <name>substrate</name>
    </ligand>
</feature>
<feature type="binding site" evidence="5">
    <location>
        <position position="125"/>
    </location>
    <ligand>
        <name>NAD(+)</name>
        <dbReference type="ChEBI" id="CHEBI:57540"/>
    </ligand>
</feature>
<dbReference type="InterPro" id="IPR022695">
    <property type="entry name" value="Histidinol_DH_monofunct"/>
</dbReference>
<comment type="catalytic activity">
    <reaction evidence="5">
        <text>L-histidinol + 2 NAD(+) + H2O = L-histidine + 2 NADH + 3 H(+)</text>
        <dbReference type="Rhea" id="RHEA:20641"/>
        <dbReference type="ChEBI" id="CHEBI:15377"/>
        <dbReference type="ChEBI" id="CHEBI:15378"/>
        <dbReference type="ChEBI" id="CHEBI:57540"/>
        <dbReference type="ChEBI" id="CHEBI:57595"/>
        <dbReference type="ChEBI" id="CHEBI:57699"/>
        <dbReference type="ChEBI" id="CHEBI:57945"/>
        <dbReference type="EC" id="1.1.1.23"/>
    </reaction>
</comment>
<feature type="binding site" evidence="5">
    <location>
        <position position="352"/>
    </location>
    <ligand>
        <name>substrate</name>
    </ligand>
</feature>
<dbReference type="PANTHER" id="PTHR21256">
    <property type="entry name" value="HISTIDINOL DEHYDROGENASE HDH"/>
    <property type="match status" value="1"/>
</dbReference>
<dbReference type="PRINTS" id="PR00083">
    <property type="entry name" value="HOLDHDRGNASE"/>
</dbReference>
<dbReference type="GO" id="GO:0004399">
    <property type="term" value="F:histidinol dehydrogenase activity"/>
    <property type="evidence" value="ECO:0007669"/>
    <property type="project" value="UniProtKB-EC"/>
</dbReference>
<keyword evidence="4 5" id="KW-0560">Oxidoreductase</keyword>
<comment type="pathway">
    <text evidence="5">Amino-acid biosynthesis; L-histidine biosynthesis; L-histidine from 5-phospho-alpha-D-ribose 1-diphosphate: step 9/9.</text>
</comment>
<evidence type="ECO:0000256" key="7">
    <source>
        <dbReference type="RuleBase" id="RU004175"/>
    </source>
</evidence>
<feature type="active site" description="Proton acceptor" evidence="5">
    <location>
        <position position="318"/>
    </location>
</feature>
<feature type="active site" description="Proton acceptor" evidence="5">
    <location>
        <position position="319"/>
    </location>
</feature>
<keyword evidence="5" id="KW-0028">Amino-acid biosynthesis</keyword>
<evidence type="ECO:0000256" key="1">
    <source>
        <dbReference type="ARBA" id="ARBA00010178"/>
    </source>
</evidence>
<evidence type="ECO:0000256" key="5">
    <source>
        <dbReference type="HAMAP-Rule" id="MF_01024"/>
    </source>
</evidence>
<feature type="binding site" evidence="5">
    <location>
        <position position="406"/>
    </location>
    <ligand>
        <name>substrate</name>
    </ligand>
</feature>
<evidence type="ECO:0000256" key="6">
    <source>
        <dbReference type="PIRNR" id="PIRNR000099"/>
    </source>
</evidence>
<feature type="binding site" evidence="5">
    <location>
        <position position="254"/>
    </location>
    <ligand>
        <name>substrate</name>
    </ligand>
</feature>
<dbReference type="Pfam" id="PF00815">
    <property type="entry name" value="Histidinol_dh"/>
    <property type="match status" value="1"/>
</dbReference>
<evidence type="ECO:0000256" key="4">
    <source>
        <dbReference type="ARBA" id="ARBA00023002"/>
    </source>
</evidence>
<evidence type="ECO:0000313" key="9">
    <source>
        <dbReference type="Proteomes" id="UP001249959"/>
    </source>
</evidence>
<feature type="binding site" evidence="5">
    <location>
        <position position="352"/>
    </location>
    <ligand>
        <name>Zn(2+)</name>
        <dbReference type="ChEBI" id="CHEBI:29105"/>
    </ligand>
</feature>
<dbReference type="HAMAP" id="MF_01024">
    <property type="entry name" value="HisD"/>
    <property type="match status" value="1"/>
</dbReference>
<comment type="cofactor">
    <cofactor evidence="5">
        <name>Zn(2+)</name>
        <dbReference type="ChEBI" id="CHEBI:29105"/>
    </cofactor>
    <text evidence="5">Binds 1 zinc ion per subunit.</text>
</comment>
<dbReference type="Proteomes" id="UP001249959">
    <property type="component" value="Unassembled WGS sequence"/>
</dbReference>
<dbReference type="CDD" id="cd06572">
    <property type="entry name" value="Histidinol_dh"/>
    <property type="match status" value="1"/>
</dbReference>
<dbReference type="InterPro" id="IPR012131">
    <property type="entry name" value="Hstdl_DH"/>
</dbReference>
<dbReference type="NCBIfam" id="TIGR00069">
    <property type="entry name" value="hisD"/>
    <property type="match status" value="1"/>
</dbReference>
<evidence type="ECO:0000313" key="8">
    <source>
        <dbReference type="EMBL" id="MDU0808236.1"/>
    </source>
</evidence>
<dbReference type="RefSeq" id="WP_315575492.1">
    <property type="nucleotide sequence ID" value="NZ_JARDXH010000002.1"/>
</dbReference>
<dbReference type="PIRSF" id="PIRSF000099">
    <property type="entry name" value="Histidinol_dh"/>
    <property type="match status" value="1"/>
</dbReference>